<comment type="caution">
    <text evidence="2">The sequence shown here is derived from an EMBL/GenBank/DDBJ whole genome shotgun (WGS) entry which is preliminary data.</text>
</comment>
<reference evidence="2 3" key="1">
    <citation type="submission" date="2016-07" db="EMBL/GenBank/DDBJ databases">
        <title>Pervasive Adenine N6-methylation of Active Genes in Fungi.</title>
        <authorList>
            <consortium name="DOE Joint Genome Institute"/>
            <person name="Mondo S.J."/>
            <person name="Dannebaum R.O."/>
            <person name="Kuo R.C."/>
            <person name="Labutti K."/>
            <person name="Haridas S."/>
            <person name="Kuo A."/>
            <person name="Salamov A."/>
            <person name="Ahrendt S.R."/>
            <person name="Lipzen A."/>
            <person name="Sullivan W."/>
            <person name="Andreopoulos W.B."/>
            <person name="Clum A."/>
            <person name="Lindquist E."/>
            <person name="Daum C."/>
            <person name="Ramamoorthy G.K."/>
            <person name="Gryganskyi A."/>
            <person name="Culley D."/>
            <person name="Magnuson J.K."/>
            <person name="James T.Y."/>
            <person name="O'Malley M.A."/>
            <person name="Stajich J.E."/>
            <person name="Spatafora J.W."/>
            <person name="Visel A."/>
            <person name="Grigoriev I.V."/>
        </authorList>
    </citation>
    <scope>NUCLEOTIDE SEQUENCE [LARGE SCALE GENOMIC DNA]</scope>
    <source>
        <strain evidence="2 3">JEL800</strain>
    </source>
</reference>
<dbReference type="AlphaFoldDB" id="A0A1Y2CMZ9"/>
<dbReference type="InterPro" id="IPR039630">
    <property type="entry name" value="FAM149"/>
</dbReference>
<protein>
    <submittedName>
        <fullName evidence="2">Uncharacterized protein</fullName>
    </submittedName>
</protein>
<dbReference type="EMBL" id="MCGO01000013">
    <property type="protein sequence ID" value="ORY47715.1"/>
    <property type="molecule type" value="Genomic_DNA"/>
</dbReference>
<gene>
    <name evidence="2" type="ORF">BCR33DRAFT_77219</name>
</gene>
<organism evidence="2 3">
    <name type="scientific">Rhizoclosmatium globosum</name>
    <dbReference type="NCBI Taxonomy" id="329046"/>
    <lineage>
        <taxon>Eukaryota</taxon>
        <taxon>Fungi</taxon>
        <taxon>Fungi incertae sedis</taxon>
        <taxon>Chytridiomycota</taxon>
        <taxon>Chytridiomycota incertae sedis</taxon>
        <taxon>Chytridiomycetes</taxon>
        <taxon>Chytridiales</taxon>
        <taxon>Chytriomycetaceae</taxon>
        <taxon>Rhizoclosmatium</taxon>
    </lineage>
</organism>
<name>A0A1Y2CMZ9_9FUNG</name>
<dbReference type="PANTHER" id="PTHR31997:SF1">
    <property type="entry name" value="AGAP003710-PA"/>
    <property type="match status" value="1"/>
</dbReference>
<feature type="region of interest" description="Disordered" evidence="1">
    <location>
        <begin position="175"/>
        <end position="209"/>
    </location>
</feature>
<evidence type="ECO:0000313" key="2">
    <source>
        <dbReference type="EMBL" id="ORY47715.1"/>
    </source>
</evidence>
<keyword evidence="3" id="KW-1185">Reference proteome</keyword>
<proteinExistence type="predicted"/>
<accession>A0A1Y2CMZ9</accession>
<sequence>MALVFVHWGLVEETEEDGEDQESRVDEGRVKRRRRQGGDRVGSYDILTAFKDTDWSIYEIDTYSLNVFISPIESNRAHTIDLYLIYDATDQPRFLNNEEIFASDGQVEEYFAHDDIDDTTQEPHATFSPKRKRGCLPPVTPNASIRQDIMNHLFDDLWSEVIPHLQPLLKAFDADSESSTAPSPIPTRTAPATQKQQTKMERQVQGRNNSRCRVDRVFELL</sequence>
<dbReference type="Proteomes" id="UP000193642">
    <property type="component" value="Unassembled WGS sequence"/>
</dbReference>
<dbReference type="OrthoDB" id="2134133at2759"/>
<evidence type="ECO:0000313" key="3">
    <source>
        <dbReference type="Proteomes" id="UP000193642"/>
    </source>
</evidence>
<dbReference type="PANTHER" id="PTHR31997">
    <property type="entry name" value="AGAP003710-PA"/>
    <property type="match status" value="1"/>
</dbReference>
<evidence type="ECO:0000256" key="1">
    <source>
        <dbReference type="SAM" id="MobiDB-lite"/>
    </source>
</evidence>